<name>A0AAV6TH44_9ARAC</name>
<proteinExistence type="predicted"/>
<protein>
    <submittedName>
        <fullName evidence="1">Uncharacterized protein</fullName>
    </submittedName>
</protein>
<evidence type="ECO:0000313" key="1">
    <source>
        <dbReference type="EMBL" id="KAG8170761.1"/>
    </source>
</evidence>
<gene>
    <name evidence="1" type="ORF">JTE90_011980</name>
</gene>
<reference evidence="1 2" key="1">
    <citation type="journal article" date="2022" name="Nat. Ecol. Evol.">
        <title>A masculinizing supergene underlies an exaggerated male reproductive morph in a spider.</title>
        <authorList>
            <person name="Hendrickx F."/>
            <person name="De Corte Z."/>
            <person name="Sonet G."/>
            <person name="Van Belleghem S.M."/>
            <person name="Kostlbacher S."/>
            <person name="Vangestel C."/>
        </authorList>
    </citation>
    <scope>NUCLEOTIDE SEQUENCE [LARGE SCALE GENOMIC DNA]</scope>
    <source>
        <strain evidence="1">W744_W776</strain>
    </source>
</reference>
<sequence length="67" mass="6838">MEPFSSFSPKAFPPKLKYFAPPFPKICNPGGGPGGLTPGPLYAATAPSYFTAALNLPEGTPGALGAR</sequence>
<dbReference type="Proteomes" id="UP000827092">
    <property type="component" value="Unassembled WGS sequence"/>
</dbReference>
<evidence type="ECO:0000313" key="2">
    <source>
        <dbReference type="Proteomes" id="UP000827092"/>
    </source>
</evidence>
<comment type="caution">
    <text evidence="1">The sequence shown here is derived from an EMBL/GenBank/DDBJ whole genome shotgun (WGS) entry which is preliminary data.</text>
</comment>
<accession>A0AAV6TH44</accession>
<dbReference type="EMBL" id="JAFNEN010004938">
    <property type="protein sequence ID" value="KAG8170761.1"/>
    <property type="molecule type" value="Genomic_DNA"/>
</dbReference>
<organism evidence="1 2">
    <name type="scientific">Oedothorax gibbosus</name>
    <dbReference type="NCBI Taxonomy" id="931172"/>
    <lineage>
        <taxon>Eukaryota</taxon>
        <taxon>Metazoa</taxon>
        <taxon>Ecdysozoa</taxon>
        <taxon>Arthropoda</taxon>
        <taxon>Chelicerata</taxon>
        <taxon>Arachnida</taxon>
        <taxon>Araneae</taxon>
        <taxon>Araneomorphae</taxon>
        <taxon>Entelegynae</taxon>
        <taxon>Araneoidea</taxon>
        <taxon>Linyphiidae</taxon>
        <taxon>Erigoninae</taxon>
        <taxon>Oedothorax</taxon>
    </lineage>
</organism>
<dbReference type="AlphaFoldDB" id="A0AAV6TH44"/>
<keyword evidence="2" id="KW-1185">Reference proteome</keyword>